<proteinExistence type="inferred from homology"/>
<keyword evidence="2" id="KW-0238">DNA-binding</keyword>
<name>A0A177B7H5_9BILA</name>
<evidence type="ECO:0000313" key="7">
    <source>
        <dbReference type="Proteomes" id="UP000078046"/>
    </source>
</evidence>
<dbReference type="SMART" id="SM00493">
    <property type="entry name" value="TOPRIM"/>
    <property type="match status" value="1"/>
</dbReference>
<dbReference type="GO" id="GO:0003917">
    <property type="term" value="F:DNA topoisomerase type I (single strand cut, ATP-independent) activity"/>
    <property type="evidence" value="ECO:0007669"/>
    <property type="project" value="UniProtKB-EC"/>
</dbReference>
<comment type="catalytic activity">
    <reaction evidence="2">
        <text>ATP-independent breakage of single-stranded DNA, followed by passage and rejoining.</text>
        <dbReference type="EC" id="5.6.2.1"/>
    </reaction>
</comment>
<feature type="transmembrane region" description="Helical" evidence="3">
    <location>
        <begin position="459"/>
        <end position="480"/>
    </location>
</feature>
<dbReference type="InterPro" id="IPR013826">
    <property type="entry name" value="Topo_IA_cen_sub3"/>
</dbReference>
<dbReference type="SUPFAM" id="SSF56712">
    <property type="entry name" value="Prokaryotic type I DNA topoisomerase"/>
    <property type="match status" value="2"/>
</dbReference>
<dbReference type="Proteomes" id="UP000078046">
    <property type="component" value="Unassembled WGS sequence"/>
</dbReference>
<dbReference type="InterPro" id="IPR000380">
    <property type="entry name" value="Topo_IA"/>
</dbReference>
<gene>
    <name evidence="6" type="ORF">A3Q56_02637</name>
</gene>
<evidence type="ECO:0000259" key="5">
    <source>
        <dbReference type="PROSITE" id="PS52039"/>
    </source>
</evidence>
<evidence type="ECO:0000259" key="4">
    <source>
        <dbReference type="PROSITE" id="PS50880"/>
    </source>
</evidence>
<evidence type="ECO:0000256" key="3">
    <source>
        <dbReference type="SAM" id="Phobius"/>
    </source>
</evidence>
<dbReference type="GO" id="GO:0006310">
    <property type="term" value="P:DNA recombination"/>
    <property type="evidence" value="ECO:0007669"/>
    <property type="project" value="TreeGrafter"/>
</dbReference>
<dbReference type="GO" id="GO:0003677">
    <property type="term" value="F:DNA binding"/>
    <property type="evidence" value="ECO:0007669"/>
    <property type="project" value="UniProtKB-KW"/>
</dbReference>
<protein>
    <recommendedName>
        <fullName evidence="2">DNA topoisomerase</fullName>
        <ecNumber evidence="2">5.6.2.1</ecNumber>
    </recommendedName>
</protein>
<dbReference type="Gene3D" id="3.40.50.140">
    <property type="match status" value="2"/>
</dbReference>
<dbReference type="PANTHER" id="PTHR11390">
    <property type="entry name" value="PROKARYOTIC DNA TOPOISOMERASE"/>
    <property type="match status" value="1"/>
</dbReference>
<comment type="function">
    <text evidence="2">Introduces a single-strand break via transesterification at a target site in duplex DNA. Releases the supercoiling and torsional tension of DNA introduced during the DNA replication and transcription by transiently cleaving and rejoining one strand of the DNA duplex. The scissile phosphodiester is attacked by the catalytic tyrosine of the enzyme, resulting in the formation of a DNA-(5'-phosphotyrosyl)-enzyme intermediate and the expulsion of a 3'-OH DNA strand.</text>
</comment>
<feature type="domain" description="Topo IA-type catalytic" evidence="5">
    <location>
        <begin position="268"/>
        <end position="486"/>
    </location>
</feature>
<dbReference type="Pfam" id="PF01131">
    <property type="entry name" value="Topoisom_bac"/>
    <property type="match status" value="1"/>
</dbReference>
<keyword evidence="7" id="KW-1185">Reference proteome</keyword>
<dbReference type="OrthoDB" id="430051at2759"/>
<feature type="domain" description="Toprim" evidence="4">
    <location>
        <begin position="152"/>
        <end position="252"/>
    </location>
</feature>
<dbReference type="InterPro" id="IPR013497">
    <property type="entry name" value="Topo_IA_cen"/>
</dbReference>
<dbReference type="InterPro" id="IPR013824">
    <property type="entry name" value="Topo_IA_cen_sub1"/>
</dbReference>
<dbReference type="GO" id="GO:0006265">
    <property type="term" value="P:DNA topological change"/>
    <property type="evidence" value="ECO:0007669"/>
    <property type="project" value="InterPro"/>
</dbReference>
<dbReference type="AlphaFoldDB" id="A0A177B7H5"/>
<accession>A0A177B7H5</accession>
<dbReference type="GO" id="GO:0005634">
    <property type="term" value="C:nucleus"/>
    <property type="evidence" value="ECO:0007669"/>
    <property type="project" value="TreeGrafter"/>
</dbReference>
<keyword evidence="3" id="KW-0812">Transmembrane</keyword>
<dbReference type="EMBL" id="LWCA01000267">
    <property type="protein sequence ID" value="OAF69531.1"/>
    <property type="molecule type" value="Genomic_DNA"/>
</dbReference>
<keyword evidence="3" id="KW-1133">Transmembrane helix</keyword>
<organism evidence="6 7">
    <name type="scientific">Intoshia linei</name>
    <dbReference type="NCBI Taxonomy" id="1819745"/>
    <lineage>
        <taxon>Eukaryota</taxon>
        <taxon>Metazoa</taxon>
        <taxon>Spiralia</taxon>
        <taxon>Lophotrochozoa</taxon>
        <taxon>Mesozoa</taxon>
        <taxon>Orthonectida</taxon>
        <taxon>Rhopaluridae</taxon>
        <taxon>Intoshia</taxon>
    </lineage>
</organism>
<dbReference type="EC" id="5.6.2.1" evidence="2"/>
<dbReference type="PRINTS" id="PR00417">
    <property type="entry name" value="PRTPISMRASEI"/>
</dbReference>
<evidence type="ECO:0000256" key="1">
    <source>
        <dbReference type="ARBA" id="ARBA00023235"/>
    </source>
</evidence>
<dbReference type="PROSITE" id="PS50880">
    <property type="entry name" value="TOPRIM"/>
    <property type="match status" value="1"/>
</dbReference>
<evidence type="ECO:0000313" key="6">
    <source>
        <dbReference type="EMBL" id="OAF69531.1"/>
    </source>
</evidence>
<comment type="similarity">
    <text evidence="2">Belongs to the type IA topoisomerase family.</text>
</comment>
<sequence length="486" mass="56683">MIKILNVAEKNDAAKSIARILSNNHCITKEGKSVYNKNYEFICKIDNVNCKMTMTSVCGHVSNIEFDDTHRNWNNVDPKSLFTAKINENYLDNNLKIKSNEVKPKSPFQFTGNFGLQKRIDKEPENILPIDIFNHIIDENIINIIYFVFISTSHICGTVNTDGIRIMKYYDKREVLISTFHGIKYDLIKRKSRNSKELSKPRKNLQNEIMKADKLIIWTDCDREGENIGFEIIRICSAVKKITIKRAKFSEITHRSIFKAINTLVDPDELLNKAVDVRKELDLRIGAAFTRFQTMRLRNLFPNILNETMSYGSCQFPTVGFVVERFKQNQEFKVEMFVKIIMNHTKDKLKTNFYWHRLRLFDHPMCLAIYGYMLQNPISKVTKIESKRKTKWRPLPLETVSFQKLCSRKLYMTAKKGMQIIEKLYNKGFVSYPRTETNIFPDSLNLREAVNHQVSHDQWGGLIISLMCGSVIINFFTIVAHSKLKM</sequence>
<dbReference type="SMART" id="SM00436">
    <property type="entry name" value="TOP1Bc"/>
    <property type="match status" value="1"/>
</dbReference>
<keyword evidence="2" id="KW-0799">Topoisomerase</keyword>
<dbReference type="Pfam" id="PF01751">
    <property type="entry name" value="Toprim"/>
    <property type="match status" value="1"/>
</dbReference>
<comment type="caution">
    <text evidence="6">The sequence shown here is derived from an EMBL/GenBank/DDBJ whole genome shotgun (WGS) entry which is preliminary data.</text>
</comment>
<dbReference type="InterPro" id="IPR003601">
    <property type="entry name" value="Topo_IA_2"/>
</dbReference>
<keyword evidence="1 2" id="KW-0413">Isomerase</keyword>
<dbReference type="Gene3D" id="1.10.290.10">
    <property type="entry name" value="Topoisomerase I, domain 4"/>
    <property type="match status" value="1"/>
</dbReference>
<dbReference type="PANTHER" id="PTHR11390:SF21">
    <property type="entry name" value="DNA TOPOISOMERASE 3-ALPHA"/>
    <property type="match status" value="1"/>
</dbReference>
<dbReference type="GO" id="GO:0031422">
    <property type="term" value="C:RecQ family helicase-topoisomerase III complex"/>
    <property type="evidence" value="ECO:0007669"/>
    <property type="project" value="TreeGrafter"/>
</dbReference>
<keyword evidence="3" id="KW-0472">Membrane</keyword>
<reference evidence="6 7" key="1">
    <citation type="submission" date="2016-04" db="EMBL/GenBank/DDBJ databases">
        <title>The genome of Intoshia linei affirms orthonectids as highly simplified spiralians.</title>
        <authorList>
            <person name="Mikhailov K.V."/>
            <person name="Slusarev G.S."/>
            <person name="Nikitin M.A."/>
            <person name="Logacheva M.D."/>
            <person name="Penin A."/>
            <person name="Aleoshin V."/>
            <person name="Panchin Y.V."/>
        </authorList>
    </citation>
    <scope>NUCLEOTIDE SEQUENCE [LARGE SCALE GENOMIC DNA]</scope>
    <source>
        <strain evidence="6">Intl2013</strain>
        <tissue evidence="6">Whole animal</tissue>
    </source>
</reference>
<evidence type="ECO:0000256" key="2">
    <source>
        <dbReference type="RuleBase" id="RU362092"/>
    </source>
</evidence>
<dbReference type="Gene3D" id="1.10.460.10">
    <property type="entry name" value="Topoisomerase I, domain 2"/>
    <property type="match status" value="1"/>
</dbReference>
<dbReference type="PROSITE" id="PS52039">
    <property type="entry name" value="TOPO_IA_2"/>
    <property type="match status" value="1"/>
</dbReference>
<dbReference type="InterPro" id="IPR006171">
    <property type="entry name" value="TOPRIM_dom"/>
</dbReference>
<dbReference type="InterPro" id="IPR023405">
    <property type="entry name" value="Topo_IA_core_domain"/>
</dbReference>
<dbReference type="GO" id="GO:0006281">
    <property type="term" value="P:DNA repair"/>
    <property type="evidence" value="ECO:0007669"/>
    <property type="project" value="TreeGrafter"/>
</dbReference>